<evidence type="ECO:0000313" key="2">
    <source>
        <dbReference type="Proteomes" id="UP000478052"/>
    </source>
</evidence>
<comment type="caution">
    <text evidence="1">The sequence shown here is derived from an EMBL/GenBank/DDBJ whole genome shotgun (WGS) entry which is preliminary data.</text>
</comment>
<dbReference type="Proteomes" id="UP000478052">
    <property type="component" value="Unassembled WGS sequence"/>
</dbReference>
<keyword evidence="2" id="KW-1185">Reference proteome</keyword>
<dbReference type="AlphaFoldDB" id="A0A6G0W2D4"/>
<dbReference type="EMBL" id="VUJU01009373">
    <property type="protein sequence ID" value="KAF0720902.1"/>
    <property type="molecule type" value="Genomic_DNA"/>
</dbReference>
<reference evidence="1 2" key="1">
    <citation type="submission" date="2019-08" db="EMBL/GenBank/DDBJ databases">
        <title>Whole genome of Aphis craccivora.</title>
        <authorList>
            <person name="Voronova N.V."/>
            <person name="Shulinski R.S."/>
            <person name="Bandarenka Y.V."/>
            <person name="Zhorov D.G."/>
            <person name="Warner D."/>
        </authorList>
    </citation>
    <scope>NUCLEOTIDE SEQUENCE [LARGE SCALE GENOMIC DNA]</scope>
    <source>
        <strain evidence="1">180601</strain>
        <tissue evidence="1">Whole Body</tissue>
    </source>
</reference>
<sequence>MTAYDTDNNRITHDSICNQNHDITYIHDAVCDIKLTKCIFKYFCIKNNYQFILSKFAISNTVPNIEKLTSSLYRRLTLNL</sequence>
<name>A0A6G0W2D4_APHCR</name>
<dbReference type="OrthoDB" id="6606864at2759"/>
<accession>A0A6G0W2D4</accession>
<protein>
    <submittedName>
        <fullName evidence="1">Uncharacterized protein</fullName>
    </submittedName>
</protein>
<gene>
    <name evidence="1" type="ORF">FWK35_00028783</name>
</gene>
<proteinExistence type="predicted"/>
<organism evidence="1 2">
    <name type="scientific">Aphis craccivora</name>
    <name type="common">Cowpea aphid</name>
    <dbReference type="NCBI Taxonomy" id="307492"/>
    <lineage>
        <taxon>Eukaryota</taxon>
        <taxon>Metazoa</taxon>
        <taxon>Ecdysozoa</taxon>
        <taxon>Arthropoda</taxon>
        <taxon>Hexapoda</taxon>
        <taxon>Insecta</taxon>
        <taxon>Pterygota</taxon>
        <taxon>Neoptera</taxon>
        <taxon>Paraneoptera</taxon>
        <taxon>Hemiptera</taxon>
        <taxon>Sternorrhyncha</taxon>
        <taxon>Aphidomorpha</taxon>
        <taxon>Aphidoidea</taxon>
        <taxon>Aphididae</taxon>
        <taxon>Aphidini</taxon>
        <taxon>Aphis</taxon>
        <taxon>Aphis</taxon>
    </lineage>
</organism>
<evidence type="ECO:0000313" key="1">
    <source>
        <dbReference type="EMBL" id="KAF0720902.1"/>
    </source>
</evidence>